<evidence type="ECO:0000259" key="8">
    <source>
        <dbReference type="Pfam" id="PF00361"/>
    </source>
</evidence>
<feature type="transmembrane region" description="Helical" evidence="7">
    <location>
        <begin position="13"/>
        <end position="32"/>
    </location>
</feature>
<evidence type="ECO:0000256" key="1">
    <source>
        <dbReference type="ARBA" id="ARBA00004127"/>
    </source>
</evidence>
<proteinExistence type="predicted"/>
<feature type="transmembrane region" description="Helical" evidence="7">
    <location>
        <begin position="222"/>
        <end position="240"/>
    </location>
</feature>
<dbReference type="GO" id="GO:0008137">
    <property type="term" value="F:NADH dehydrogenase (ubiquinone) activity"/>
    <property type="evidence" value="ECO:0007669"/>
    <property type="project" value="InterPro"/>
</dbReference>
<evidence type="ECO:0000256" key="6">
    <source>
        <dbReference type="SAM" id="MobiDB-lite"/>
    </source>
</evidence>
<feature type="transmembrane region" description="Helical" evidence="7">
    <location>
        <begin position="403"/>
        <end position="424"/>
    </location>
</feature>
<feature type="transmembrane region" description="Helical" evidence="7">
    <location>
        <begin position="375"/>
        <end position="397"/>
    </location>
</feature>
<feature type="domain" description="NADH-Ubiquinone oxidoreductase (complex I) chain 5 N-terminal" evidence="9">
    <location>
        <begin position="110"/>
        <end position="160"/>
    </location>
</feature>
<dbReference type="GO" id="GO:0003954">
    <property type="term" value="F:NADH dehydrogenase activity"/>
    <property type="evidence" value="ECO:0007669"/>
    <property type="project" value="TreeGrafter"/>
</dbReference>
<dbReference type="GO" id="GO:0012505">
    <property type="term" value="C:endomembrane system"/>
    <property type="evidence" value="ECO:0007669"/>
    <property type="project" value="UniProtKB-SubCell"/>
</dbReference>
<dbReference type="GO" id="GO:0042773">
    <property type="term" value="P:ATP synthesis coupled electron transport"/>
    <property type="evidence" value="ECO:0007669"/>
    <property type="project" value="InterPro"/>
</dbReference>
<feature type="transmembrane region" description="Helical" evidence="7">
    <location>
        <begin position="159"/>
        <end position="176"/>
    </location>
</feature>
<feature type="transmembrane region" description="Helical" evidence="7">
    <location>
        <begin position="182"/>
        <end position="201"/>
    </location>
</feature>
<dbReference type="PRINTS" id="PR01434">
    <property type="entry name" value="NADHDHGNASE5"/>
</dbReference>
<feature type="transmembrane region" description="Helical" evidence="7">
    <location>
        <begin position="67"/>
        <end position="88"/>
    </location>
</feature>
<feature type="transmembrane region" description="Helical" evidence="7">
    <location>
        <begin position="348"/>
        <end position="368"/>
    </location>
</feature>
<feature type="transmembrane region" description="Helical" evidence="7">
    <location>
        <begin position="127"/>
        <end position="147"/>
    </location>
</feature>
<evidence type="ECO:0000256" key="3">
    <source>
        <dbReference type="ARBA" id="ARBA00022989"/>
    </source>
</evidence>
<feature type="transmembrane region" description="Helical" evidence="7">
    <location>
        <begin position="778"/>
        <end position="803"/>
    </location>
</feature>
<evidence type="ECO:0000256" key="7">
    <source>
        <dbReference type="SAM" id="Phobius"/>
    </source>
</evidence>
<feature type="transmembrane region" description="Helical" evidence="7">
    <location>
        <begin position="585"/>
        <end position="602"/>
    </location>
</feature>
<dbReference type="GO" id="GO:0015990">
    <property type="term" value="P:electron transport coupled proton transport"/>
    <property type="evidence" value="ECO:0007669"/>
    <property type="project" value="TreeGrafter"/>
</dbReference>
<feature type="transmembrane region" description="Helical" evidence="7">
    <location>
        <begin position="489"/>
        <end position="512"/>
    </location>
</feature>
<comment type="subcellular location">
    <subcellularLocation>
        <location evidence="1">Endomembrane system</location>
        <topology evidence="1">Multi-pass membrane protein</topology>
    </subcellularLocation>
    <subcellularLocation>
        <location evidence="5">Membrane</location>
        <topology evidence="5">Multi-pass membrane protein</topology>
    </subcellularLocation>
</comment>
<dbReference type="InterPro" id="IPR001516">
    <property type="entry name" value="Proton_antipo_N"/>
</dbReference>
<accession>A0A7S8E7R5</accession>
<name>A0A7S8E7R5_9CHLR</name>
<dbReference type="KEGG" id="pmet:G4Y79_19775"/>
<keyword evidence="3 7" id="KW-1133">Transmembrane helix</keyword>
<sequence>MELPLIDITNPNTLPWLIPFGPLLAFFIITLLTNRAKWLPATDEHYGGHHPDYDGMDVPIVADWSRVVSIIVGISGVVAALLISLNLVGQALAIGAGTFGEEVFASSIEWMALGDTPFRIGVMIDPLNMLLLVMVPIAVLCIFVYSIGYMANDPRQSRFFALISLFAGAMLTLTVADNLLVLFTGWEVMGVCSYMLIGFWFEKESAYKAAIKAFTVTRVADVVMLLGIAYLFAMTGTLNFRDILMNEATLEMLAGTPAIILGSWGFSAAGLIGTLLIVGTIGKSAQFPLHVWLPDAMEGPTPVSAMIHAAAMVSAGIYAVIRMYPLFVGSGDAFGAADPHHGLLSQPLLLMAIVGSFTALFSATMAVAQNDVKAVLAYSTISQLGFMMAALGIGAYVAAAFHLITHAFFKALLFMASGSVIHAMEHGEHHVHEHHHHALHSGHHDEHDESTEEAAEDMAEEHGVSGHAEPPFDPQDMRNMGGLSKKIPVTFYTFLIGGLSLSGFPLITAGFWSKDEILADAWLGTMEGFGPHALVFFVLAIAAFLTAFYTMRQIGLTFWGAPRTEAADHATLGGPRNVVSFTMQLPLIVLSFFALFAGFVGVPTDFPILGSIFSPDHSFFHHWVIYALPHNEVFHVDAPPFNWIPLLTSFAVALGGIWLGWRMYWRKPLQVGQEDPLINILGRSVYTTLQRRYYIDELYGVLFVAPAKWVAKQVNVFVDKGLIDGFLHFVARAFTWLGDLFKVLNKWLIDGVGDGIPRAIYDLGGWLRGAQTGRVQQYLLAVLITILVIGLFFALTAGGAVAAQ</sequence>
<keyword evidence="11" id="KW-1185">Reference proteome</keyword>
<evidence type="ECO:0000256" key="5">
    <source>
        <dbReference type="RuleBase" id="RU000320"/>
    </source>
</evidence>
<feature type="domain" description="NADH:quinone oxidoreductase/Mrp antiporter transmembrane" evidence="8">
    <location>
        <begin position="475"/>
        <end position="524"/>
    </location>
</feature>
<feature type="transmembrane region" description="Helical" evidence="7">
    <location>
        <begin position="532"/>
        <end position="551"/>
    </location>
</feature>
<dbReference type="PRINTS" id="PR01435">
    <property type="entry name" value="NPOXDRDTASE5"/>
</dbReference>
<feature type="domain" description="NADH:quinone oxidoreductase/Mrp antiporter transmembrane" evidence="8">
    <location>
        <begin position="176"/>
        <end position="427"/>
    </location>
</feature>
<dbReference type="InterPro" id="IPR001750">
    <property type="entry name" value="ND/Mrp_TM"/>
</dbReference>
<gene>
    <name evidence="10" type="ORF">G4Y79_19775</name>
</gene>
<feature type="transmembrane region" description="Helical" evidence="7">
    <location>
        <begin position="303"/>
        <end position="321"/>
    </location>
</feature>
<protein>
    <submittedName>
        <fullName evidence="10">NADH-quinone oxidoreductase subunit L</fullName>
    </submittedName>
</protein>
<keyword evidence="2 5" id="KW-0812">Transmembrane</keyword>
<evidence type="ECO:0000256" key="4">
    <source>
        <dbReference type="ARBA" id="ARBA00023136"/>
    </source>
</evidence>
<reference evidence="10 11" key="1">
    <citation type="submission" date="2020-02" db="EMBL/GenBank/DDBJ databases">
        <authorList>
            <person name="Zheng R.K."/>
            <person name="Sun C.M."/>
        </authorList>
    </citation>
    <scope>NUCLEOTIDE SEQUENCE [LARGE SCALE GENOMIC DNA]</scope>
    <source>
        <strain evidence="11">rifampicinis</strain>
    </source>
</reference>
<dbReference type="EMBL" id="CP062983">
    <property type="protein sequence ID" value="QPC81905.1"/>
    <property type="molecule type" value="Genomic_DNA"/>
</dbReference>
<dbReference type="InterPro" id="IPR003945">
    <property type="entry name" value="NU5C-like"/>
</dbReference>
<feature type="compositionally biased region" description="Acidic residues" evidence="6">
    <location>
        <begin position="448"/>
        <end position="459"/>
    </location>
</feature>
<feature type="region of interest" description="Disordered" evidence="6">
    <location>
        <begin position="435"/>
        <end position="475"/>
    </location>
</feature>
<evidence type="ECO:0000256" key="2">
    <source>
        <dbReference type="ARBA" id="ARBA00022692"/>
    </source>
</evidence>
<dbReference type="Proteomes" id="UP000594468">
    <property type="component" value="Chromosome"/>
</dbReference>
<dbReference type="Pfam" id="PF00361">
    <property type="entry name" value="Proton_antipo_M"/>
    <property type="match status" value="2"/>
</dbReference>
<keyword evidence="4 7" id="KW-0472">Membrane</keyword>
<dbReference type="RefSeq" id="WP_195169976.1">
    <property type="nucleotide sequence ID" value="NZ_CP062983.1"/>
</dbReference>
<evidence type="ECO:0000313" key="11">
    <source>
        <dbReference type="Proteomes" id="UP000594468"/>
    </source>
</evidence>
<evidence type="ECO:0000313" key="10">
    <source>
        <dbReference type="EMBL" id="QPC81905.1"/>
    </source>
</evidence>
<dbReference type="PANTHER" id="PTHR42829:SF2">
    <property type="entry name" value="NADH-UBIQUINONE OXIDOREDUCTASE CHAIN 5"/>
    <property type="match status" value="1"/>
</dbReference>
<feature type="transmembrane region" description="Helical" evidence="7">
    <location>
        <begin position="643"/>
        <end position="661"/>
    </location>
</feature>
<feature type="transmembrane region" description="Helical" evidence="7">
    <location>
        <begin position="260"/>
        <end position="282"/>
    </location>
</feature>
<dbReference type="GO" id="GO:0016020">
    <property type="term" value="C:membrane"/>
    <property type="evidence" value="ECO:0007669"/>
    <property type="project" value="UniProtKB-SubCell"/>
</dbReference>
<dbReference type="AlphaFoldDB" id="A0A7S8E7R5"/>
<organism evidence="10 11">
    <name type="scientific">Phototrophicus methaneseepsis</name>
    <dbReference type="NCBI Taxonomy" id="2710758"/>
    <lineage>
        <taxon>Bacteria</taxon>
        <taxon>Bacillati</taxon>
        <taxon>Chloroflexota</taxon>
        <taxon>Candidatus Thermofontia</taxon>
        <taxon>Phototrophicales</taxon>
        <taxon>Phototrophicaceae</taxon>
        <taxon>Phototrophicus</taxon>
    </lineage>
</organism>
<evidence type="ECO:0000259" key="9">
    <source>
        <dbReference type="Pfam" id="PF00662"/>
    </source>
</evidence>
<dbReference type="Pfam" id="PF00662">
    <property type="entry name" value="Proton_antipo_N"/>
    <property type="match status" value="1"/>
</dbReference>
<dbReference type="PANTHER" id="PTHR42829">
    <property type="entry name" value="NADH-UBIQUINONE OXIDOREDUCTASE CHAIN 5"/>
    <property type="match status" value="1"/>
</dbReference>
<dbReference type="Gene3D" id="1.20.5.2700">
    <property type="match status" value="1"/>
</dbReference>